<keyword evidence="2" id="KW-1185">Reference proteome</keyword>
<reference evidence="2" key="1">
    <citation type="journal article" date="2009" name="PLoS Genet.">
        <title>Organised genome dynamics in the Escherichia coli species results in highly diverse adaptive paths.</title>
        <authorList>
            <person name="Touchon M."/>
            <person name="Hoede C."/>
            <person name="Tenaillon O."/>
            <person name="Barbe V."/>
            <person name="Baeriswyl S."/>
            <person name="Bidet P."/>
            <person name="Bingen E."/>
            <person name="Bonacorsi S."/>
            <person name="Bouchier C."/>
            <person name="Bouvet O."/>
            <person name="Calteau A."/>
            <person name="Chiapello H."/>
            <person name="Clermont O."/>
            <person name="Cruveiller S."/>
            <person name="Danchin A."/>
            <person name="Diard M."/>
            <person name="Dossat C."/>
            <person name="Karoui M.E."/>
            <person name="Frapy E."/>
            <person name="Garry L."/>
            <person name="Ghigo J.M."/>
            <person name="Gilles A.M."/>
            <person name="Johnson J."/>
            <person name="Le Bouguenec C."/>
            <person name="Lescat M."/>
            <person name="Mangenot S."/>
            <person name="Martinez-Jehanne V."/>
            <person name="Matic I."/>
            <person name="Nassif X."/>
            <person name="Oztas S."/>
            <person name="Petit M.A."/>
            <person name="Pichon C."/>
            <person name="Rouy Z."/>
            <person name="Ruf C.S."/>
            <person name="Schneider D."/>
            <person name="Tourret J."/>
            <person name="Vacherie B."/>
            <person name="Vallenet D."/>
            <person name="Medigue C."/>
            <person name="Rocha E.P.C."/>
            <person name="Denamur E."/>
        </authorList>
    </citation>
    <scope>NUCLEOTIDE SEQUENCE [LARGE SCALE GENOMIC DNA]</scope>
    <source>
        <strain evidence="2">ATCC 35469 / DSM 13698 / BCRC 15582 / CCUG 18766 / IAM 14443 / JCM 21226 / LMG 7866 / NBRC 102419 / NCTC 12128 / CDC 0568-73</strain>
    </source>
</reference>
<dbReference type="HOGENOM" id="CLU_1793551_0_0_6"/>
<name>B7LSC9_ESCF3</name>
<evidence type="ECO:0000313" key="1">
    <source>
        <dbReference type="EMBL" id="CAQ90872.1"/>
    </source>
</evidence>
<dbReference type="EMBL" id="CU928158">
    <property type="protein sequence ID" value="CAQ90872.1"/>
    <property type="molecule type" value="Genomic_DNA"/>
</dbReference>
<protein>
    <submittedName>
        <fullName evidence="1">Uncharacterized protein</fullName>
    </submittedName>
</protein>
<dbReference type="Proteomes" id="UP000000745">
    <property type="component" value="Chromosome"/>
</dbReference>
<accession>B7LSC9</accession>
<dbReference type="AlphaFoldDB" id="B7LSC9"/>
<sequence>MKGLITMTTLSALNAFHEENYDVVCPKCAAKATGKTIVNGTKGTYRWPLIRFAISQITCMHCGFNRQLTPMQSRQPDAWTFWYVCGFKGQRIWAINYHHLQFMIAVLAGEITESNMSLYQLALYEAWPDTLKLKKNRQELLRLFRQPATR</sequence>
<gene>
    <name evidence="1" type="ordered locus">EFER_3395</name>
</gene>
<evidence type="ECO:0000313" key="2">
    <source>
        <dbReference type="Proteomes" id="UP000000745"/>
    </source>
</evidence>
<organism evidence="1 2">
    <name type="scientific">Escherichia fergusonii (strain ATCC 35469 / DSM 13698 / CCUG 18766 / IAM 14443 / JCM 21226 / LMG 7866 / NBRC 102419 / NCTC 12128 / CDC 0568-73)</name>
    <dbReference type="NCBI Taxonomy" id="585054"/>
    <lineage>
        <taxon>Bacteria</taxon>
        <taxon>Pseudomonadati</taxon>
        <taxon>Pseudomonadota</taxon>
        <taxon>Gammaproteobacteria</taxon>
        <taxon>Enterobacterales</taxon>
        <taxon>Enterobacteriaceae</taxon>
        <taxon>Escherichia</taxon>
    </lineage>
</organism>
<proteinExistence type="predicted"/>
<dbReference type="KEGG" id="efe:EFER_3395"/>